<dbReference type="EMBL" id="CM001884">
    <property type="protein sequence ID" value="EOY29064.1"/>
    <property type="molecule type" value="Genomic_DNA"/>
</dbReference>
<dbReference type="PANTHER" id="PTHR47623:SF1">
    <property type="entry name" value="OS09G0287300 PROTEIN"/>
    <property type="match status" value="1"/>
</dbReference>
<sequence>MPFSCMLAHPVCVLARTHCLSAGPHAQSDSWSARLSAHGCRCLKSLGAKLRFQSSLLVHLRVGSPILEPQALAIGLSRPSPQKGRHTSARSQNSPSVRDYQIPITILAKHTWAEYGCSGLGQHRRTRTSLQSEMNASAAVGVGISPSTSKPLAMGLTPIPIRLRWRRSCSMIETEAELAASEAQPVSRRLILLRHAKSSWQHTALRDHDRPLSKTGRADAALVSKKLQHMGWIPQLILSSDALRTRATLNIMQEQVRGFLEAEVHFISSFYSIAAMDGQTAEHLQRTICQYSRDEILTIMCMGHNRGWEEAASMFTGASIELKTCNAALLEATGKSWEEAFSVAGFGGWKLQGIVTPSSNL</sequence>
<keyword evidence="1" id="KW-0732">Signal</keyword>
<evidence type="ECO:0000313" key="3">
    <source>
        <dbReference type="Proteomes" id="UP000026915"/>
    </source>
</evidence>
<dbReference type="HOGENOM" id="CLU_768171_0_0_1"/>
<keyword evidence="3" id="KW-1185">Reference proteome</keyword>
<dbReference type="CDD" id="cd07067">
    <property type="entry name" value="HP_PGM_like"/>
    <property type="match status" value="1"/>
</dbReference>
<dbReference type="PANTHER" id="PTHR47623">
    <property type="entry name" value="OS09G0287300 PROTEIN"/>
    <property type="match status" value="1"/>
</dbReference>
<dbReference type="Pfam" id="PF00300">
    <property type="entry name" value="His_Phos_1"/>
    <property type="match status" value="1"/>
</dbReference>
<dbReference type="InterPro" id="IPR029033">
    <property type="entry name" value="His_PPase_superfam"/>
</dbReference>
<dbReference type="eggNOG" id="KOG0118">
    <property type="taxonomic scope" value="Eukaryota"/>
</dbReference>
<dbReference type="FunCoup" id="A0A061GPL6">
    <property type="interactions" value="769"/>
</dbReference>
<proteinExistence type="predicted"/>
<organism evidence="2 3">
    <name type="scientific">Theobroma cacao</name>
    <name type="common">Cacao</name>
    <name type="synonym">Cocoa</name>
    <dbReference type="NCBI Taxonomy" id="3641"/>
    <lineage>
        <taxon>Eukaryota</taxon>
        <taxon>Viridiplantae</taxon>
        <taxon>Streptophyta</taxon>
        <taxon>Embryophyta</taxon>
        <taxon>Tracheophyta</taxon>
        <taxon>Spermatophyta</taxon>
        <taxon>Magnoliopsida</taxon>
        <taxon>eudicotyledons</taxon>
        <taxon>Gunneridae</taxon>
        <taxon>Pentapetalae</taxon>
        <taxon>rosids</taxon>
        <taxon>malvids</taxon>
        <taxon>Malvales</taxon>
        <taxon>Malvaceae</taxon>
        <taxon>Byttnerioideae</taxon>
        <taxon>Theobroma</taxon>
    </lineage>
</organism>
<dbReference type="Proteomes" id="UP000026915">
    <property type="component" value="Chromosome 6"/>
</dbReference>
<reference evidence="2 3" key="1">
    <citation type="journal article" date="2013" name="Genome Biol.">
        <title>The genome sequence of the most widely cultivated cacao type and its use to identify candidate genes regulating pod color.</title>
        <authorList>
            <person name="Motamayor J.C."/>
            <person name="Mockaitis K."/>
            <person name="Schmutz J."/>
            <person name="Haiminen N."/>
            <person name="Iii D.L."/>
            <person name="Cornejo O."/>
            <person name="Findley S.D."/>
            <person name="Zheng P."/>
            <person name="Utro F."/>
            <person name="Royaert S."/>
            <person name="Saski C."/>
            <person name="Jenkins J."/>
            <person name="Podicheti R."/>
            <person name="Zhao M."/>
            <person name="Scheffler B.E."/>
            <person name="Stack J.C."/>
            <person name="Feltus F.A."/>
            <person name="Mustiga G.M."/>
            <person name="Amores F."/>
            <person name="Phillips W."/>
            <person name="Marelli J.P."/>
            <person name="May G.D."/>
            <person name="Shapiro H."/>
            <person name="Ma J."/>
            <person name="Bustamante C.D."/>
            <person name="Schnell R.J."/>
            <person name="Main D."/>
            <person name="Gilbert D."/>
            <person name="Parida L."/>
            <person name="Kuhn D.N."/>
        </authorList>
    </citation>
    <scope>NUCLEOTIDE SEQUENCE [LARGE SCALE GENOMIC DNA]</scope>
    <source>
        <strain evidence="3">cv. Matina 1-6</strain>
    </source>
</reference>
<name>A0A061GPL6_THECC</name>
<dbReference type="InterPro" id="IPR013078">
    <property type="entry name" value="His_Pase_superF_clade-1"/>
</dbReference>
<evidence type="ECO:0000256" key="1">
    <source>
        <dbReference type="SAM" id="SignalP"/>
    </source>
</evidence>
<feature type="signal peptide" evidence="1">
    <location>
        <begin position="1"/>
        <end position="15"/>
    </location>
</feature>
<dbReference type="Gene3D" id="3.40.50.1240">
    <property type="entry name" value="Phosphoglycerate mutase-like"/>
    <property type="match status" value="1"/>
</dbReference>
<gene>
    <name evidence="2" type="ORF">TCM_030485</name>
</gene>
<evidence type="ECO:0000313" key="2">
    <source>
        <dbReference type="EMBL" id="EOY29064.1"/>
    </source>
</evidence>
<accession>A0A061GPL6</accession>
<dbReference type="AlphaFoldDB" id="A0A061GPL6"/>
<dbReference type="Gramene" id="EOY29064">
    <property type="protein sequence ID" value="EOY29064"/>
    <property type="gene ID" value="TCM_030485"/>
</dbReference>
<feature type="chain" id="PRO_5012339183" evidence="1">
    <location>
        <begin position="16"/>
        <end position="361"/>
    </location>
</feature>
<dbReference type="SUPFAM" id="SSF53254">
    <property type="entry name" value="Phosphoglycerate mutase-like"/>
    <property type="match status" value="1"/>
</dbReference>
<dbReference type="InParanoid" id="A0A061GPL6"/>
<protein>
    <submittedName>
        <fullName evidence="2">Phosphoglycerate mutase family protein</fullName>
    </submittedName>
</protein>
<dbReference type="SMART" id="SM00855">
    <property type="entry name" value="PGAM"/>
    <property type="match status" value="1"/>
</dbReference>